<dbReference type="AlphaFoldDB" id="A0A4R4JM63"/>
<evidence type="ECO:0000313" key="2">
    <source>
        <dbReference type="Proteomes" id="UP000295550"/>
    </source>
</evidence>
<dbReference type="RefSeq" id="WP_088371351.1">
    <property type="nucleotide sequence ID" value="NZ_CAWOLF010000003.1"/>
</dbReference>
<reference evidence="1 2" key="1">
    <citation type="journal article" date="2019" name="Int. J. Syst. Evol. Microbiol.">
        <title>Photorhabdus khanii subsp. guanajuatensis subsp. nov., isolated from Heterorhabditis atacamensis, and Photorhabdus luminescens subsp. mexicana subsp. nov., isolated from Heterorhabditis mexicana entomopathogenic nematodes.</title>
        <authorList>
            <person name="Machado R.A.R."/>
            <person name="Bruno P."/>
            <person name="Arce C.C.M."/>
            <person name="Liechti N."/>
            <person name="Kohler A."/>
            <person name="Bernal J."/>
            <person name="Bruggmann R."/>
            <person name="Turlings T.C.J."/>
        </authorList>
    </citation>
    <scope>NUCLEOTIDE SEQUENCE [LARGE SCALE GENOMIC DNA]</scope>
    <source>
        <strain evidence="1 2">MEX47-22</strain>
    </source>
</reference>
<comment type="caution">
    <text evidence="1">The sequence shown here is derived from an EMBL/GenBank/DDBJ whole genome shotgun (WGS) entry which is preliminary data.</text>
</comment>
<dbReference type="EMBL" id="PUJX01000003">
    <property type="protein sequence ID" value="TDB55657.1"/>
    <property type="molecule type" value="Genomic_DNA"/>
</dbReference>
<dbReference type="Pfam" id="PF19929">
    <property type="entry name" value="DUF6392"/>
    <property type="match status" value="1"/>
</dbReference>
<protein>
    <submittedName>
        <fullName evidence="1">Pyocin immunity protein</fullName>
    </submittedName>
</protein>
<organism evidence="1 2">
    <name type="scientific">Photorhabdus luminescens subsp. mexicana</name>
    <dbReference type="NCBI Taxonomy" id="2100167"/>
    <lineage>
        <taxon>Bacteria</taxon>
        <taxon>Pseudomonadati</taxon>
        <taxon>Pseudomonadota</taxon>
        <taxon>Gammaproteobacteria</taxon>
        <taxon>Enterobacterales</taxon>
        <taxon>Morganellaceae</taxon>
        <taxon>Photorhabdus</taxon>
    </lineage>
</organism>
<sequence length="152" mass="17075">MAVNINSLINCLGKTADLLIEKQLIPTEKFEYLFEGDDEFLCIPEDGLTLVFEDKSRSLISVGITLIASGPRMRIYRGEMPPPFLSEMDKTKVKSVLGEPSKTKGAVKLPVIGMVGGWDTYIDRMSDQYQNTQIIFAYSTDQRVSNITFKKI</sequence>
<dbReference type="InterPro" id="IPR045657">
    <property type="entry name" value="DUF6392"/>
</dbReference>
<proteinExistence type="predicted"/>
<accession>A0A4R4JM63</accession>
<name>A0A4R4JM63_PHOLU</name>
<gene>
    <name evidence="1" type="ORF">C5468_03270</name>
</gene>
<evidence type="ECO:0000313" key="1">
    <source>
        <dbReference type="EMBL" id="TDB55657.1"/>
    </source>
</evidence>
<dbReference type="Proteomes" id="UP000295550">
    <property type="component" value="Unassembled WGS sequence"/>
</dbReference>